<name>A0A5B7ESI7_PORTR</name>
<evidence type="ECO:0000313" key="1">
    <source>
        <dbReference type="EMBL" id="MPC37172.1"/>
    </source>
</evidence>
<reference evidence="1 2" key="1">
    <citation type="submission" date="2019-05" db="EMBL/GenBank/DDBJ databases">
        <title>Another draft genome of Portunus trituberculatus and its Hox gene families provides insights of decapod evolution.</title>
        <authorList>
            <person name="Jeong J.-H."/>
            <person name="Song I."/>
            <person name="Kim S."/>
            <person name="Choi T."/>
            <person name="Kim D."/>
            <person name="Ryu S."/>
            <person name="Kim W."/>
        </authorList>
    </citation>
    <scope>NUCLEOTIDE SEQUENCE [LARGE SCALE GENOMIC DNA]</scope>
    <source>
        <tissue evidence="1">Muscle</tissue>
    </source>
</reference>
<gene>
    <name evidence="1" type="ORF">E2C01_030646</name>
</gene>
<dbReference type="AlphaFoldDB" id="A0A5B7ESI7"/>
<dbReference type="Proteomes" id="UP000324222">
    <property type="component" value="Unassembled WGS sequence"/>
</dbReference>
<proteinExistence type="predicted"/>
<protein>
    <submittedName>
        <fullName evidence="1">Uncharacterized protein</fullName>
    </submittedName>
</protein>
<accession>A0A5B7ESI7</accession>
<evidence type="ECO:0000313" key="2">
    <source>
        <dbReference type="Proteomes" id="UP000324222"/>
    </source>
</evidence>
<dbReference type="EMBL" id="VSRR010003706">
    <property type="protein sequence ID" value="MPC37172.1"/>
    <property type="molecule type" value="Genomic_DNA"/>
</dbReference>
<organism evidence="1 2">
    <name type="scientific">Portunus trituberculatus</name>
    <name type="common">Swimming crab</name>
    <name type="synonym">Neptunus trituberculatus</name>
    <dbReference type="NCBI Taxonomy" id="210409"/>
    <lineage>
        <taxon>Eukaryota</taxon>
        <taxon>Metazoa</taxon>
        <taxon>Ecdysozoa</taxon>
        <taxon>Arthropoda</taxon>
        <taxon>Crustacea</taxon>
        <taxon>Multicrustacea</taxon>
        <taxon>Malacostraca</taxon>
        <taxon>Eumalacostraca</taxon>
        <taxon>Eucarida</taxon>
        <taxon>Decapoda</taxon>
        <taxon>Pleocyemata</taxon>
        <taxon>Brachyura</taxon>
        <taxon>Eubrachyura</taxon>
        <taxon>Portunoidea</taxon>
        <taxon>Portunidae</taxon>
        <taxon>Portuninae</taxon>
        <taxon>Portunus</taxon>
    </lineage>
</organism>
<comment type="caution">
    <text evidence="1">The sequence shown here is derived from an EMBL/GenBank/DDBJ whole genome shotgun (WGS) entry which is preliminary data.</text>
</comment>
<keyword evidence="2" id="KW-1185">Reference proteome</keyword>
<sequence>MMGVVSSVLEGDVFLQKFVMSYQQCTCGGWTLLEDVSQGLEPVTVAKVIVDHGEDMGGRSRALQQHF</sequence>